<evidence type="ECO:0000256" key="13">
    <source>
        <dbReference type="SAM" id="Coils"/>
    </source>
</evidence>
<evidence type="ECO:0000259" key="14">
    <source>
        <dbReference type="PROSITE" id="PS50071"/>
    </source>
</evidence>
<dbReference type="PROSITE" id="PS50071">
    <property type="entry name" value="HOMEOBOX_2"/>
    <property type="match status" value="1"/>
</dbReference>
<dbReference type="GO" id="GO:0003677">
    <property type="term" value="F:DNA binding"/>
    <property type="evidence" value="ECO:0007669"/>
    <property type="project" value="UniProtKB-UniRule"/>
</dbReference>
<feature type="domain" description="Homeobox" evidence="14">
    <location>
        <begin position="516"/>
        <end position="576"/>
    </location>
</feature>
<dbReference type="InterPro" id="IPR001356">
    <property type="entry name" value="HD"/>
</dbReference>
<evidence type="ECO:0000256" key="7">
    <source>
        <dbReference type="ARBA" id="ARBA00023155"/>
    </source>
</evidence>
<gene>
    <name evidence="17 18" type="primary">cux2a</name>
</gene>
<evidence type="ECO:0000256" key="5">
    <source>
        <dbReference type="ARBA" id="ARBA00023054"/>
    </source>
</evidence>
<keyword evidence="7 10" id="KW-0371">Homeobox</keyword>
<feature type="DNA-binding region" description="Homeobox" evidence="10">
    <location>
        <begin position="518"/>
        <end position="577"/>
    </location>
</feature>
<dbReference type="PANTHER" id="PTHR14043:SF2">
    <property type="entry name" value="HOMEOBOX PROTEIN CUT"/>
    <property type="match status" value="1"/>
</dbReference>
<dbReference type="InterPro" id="IPR010982">
    <property type="entry name" value="Lambda_DNA-bd_dom_sf"/>
</dbReference>
<feature type="coiled-coil region" evidence="13">
    <location>
        <begin position="20"/>
        <end position="72"/>
    </location>
</feature>
<dbReference type="SMART" id="SM00389">
    <property type="entry name" value="HOX"/>
    <property type="match status" value="1"/>
</dbReference>
<dbReference type="Gene3D" id="1.10.10.60">
    <property type="entry name" value="Homeodomain-like"/>
    <property type="match status" value="1"/>
</dbReference>
<proteinExistence type="inferred from homology"/>
<dbReference type="SMART" id="SM01109">
    <property type="entry name" value="CUT"/>
    <property type="match status" value="2"/>
</dbReference>
<dbReference type="GO" id="GO:0000981">
    <property type="term" value="F:DNA-binding transcription factor activity, RNA polymerase II-specific"/>
    <property type="evidence" value="ECO:0007669"/>
    <property type="project" value="InterPro"/>
</dbReference>
<dbReference type="Proteomes" id="UP000000437">
    <property type="component" value="Chromosome 5"/>
</dbReference>
<keyword evidence="4 12" id="KW-0805">Transcription regulation</keyword>
<reference evidence="17" key="1">
    <citation type="submission" date="2025-08" db="UniProtKB">
        <authorList>
            <consortium name="RefSeq"/>
        </authorList>
    </citation>
    <scope>IDENTIFICATION</scope>
    <source>
        <strain evidence="17">Tuebingen</strain>
        <tissue evidence="17">Fibroblasts and whole tissue</tissue>
    </source>
</reference>
<evidence type="ECO:0000313" key="18">
    <source>
        <dbReference type="ZFIN" id="ZDB-GENE-031204-9"/>
    </source>
</evidence>
<feature type="domain" description="CUT" evidence="15">
    <location>
        <begin position="176"/>
        <end position="263"/>
    </location>
</feature>
<dbReference type="GO" id="GO:0005634">
    <property type="term" value="C:nucleus"/>
    <property type="evidence" value="ECO:0007669"/>
    <property type="project" value="UniProtKB-SubCell"/>
</dbReference>
<dbReference type="InterPro" id="IPR003350">
    <property type="entry name" value="CUT_dom"/>
</dbReference>
<keyword evidence="6 10" id="KW-0238">DNA-binding</keyword>
<evidence type="ECO:0000256" key="8">
    <source>
        <dbReference type="ARBA" id="ARBA00023163"/>
    </source>
</evidence>
<evidence type="ECO:0000256" key="11">
    <source>
        <dbReference type="RuleBase" id="RU000682"/>
    </source>
</evidence>
<dbReference type="Gene3D" id="1.10.260.40">
    <property type="entry name" value="lambda repressor-like DNA-binding domains"/>
    <property type="match status" value="2"/>
</dbReference>
<name>A0AB32TRJ5_DANRE</name>
<dbReference type="AGR" id="ZFIN:ZDB-GENE-031204-9"/>
<comment type="similarity">
    <text evidence="2 12">Belongs to the CUT homeobox family.</text>
</comment>
<dbReference type="Pfam" id="PF00046">
    <property type="entry name" value="Homeodomain"/>
    <property type="match status" value="1"/>
</dbReference>
<keyword evidence="16" id="KW-1185">Reference proteome</keyword>
<sequence>MQIIMKRLLDFSSDGLEKIFIRRDQEVQRLEQEVQRLQRRLQEVQEKTANHIALLQQQLANKTQDVERLQVKLQSQQDYEKIKTELRSLRALTQTDLHVVSVTPAPPSVSVENDDVIEVQVKTPDFHHSFGQEEELHESFSIISGRPVQNCRSSSSSSSSPGSLQMVIKADPDSDVFLDSDEQELDTLQVTQQVKQALQSRNIGQRAFGHYVLGLSQGSVSDILARPKPWSKLTRRGKEPFLRMKHFLSDEHSMRTLSGIQETLRGLAPCVRPTDVSSDQAIRNILDQSRLEMLDEELRSVHSSSSSDVSENAIRIILQGAQQQMQTNQSPITLEEQMRCGTLDPSIQTPADFVQGIIQKVKYEIDEDVQPPVSLSSVNQPHHGWSVENRDAEERFRSSPTVCGLDLQNLELDTFSITQRVKKTLIVHNIGQRVFGEEVLGLTQSSVSELLSHPKPWTKLSLKGKENFIRMHLWLRDPHSVQKLNAKKKSDQRARLKRDSQSVCEALECGDVWRVDALKRPRVVLSVQEKQTLFSAYELEPYPSQNTIDRLAAQLGLQTSTVSNWFYNYRSRIRRDGFCEPAQVRRSSPAGLSLLSLASAAVKQAPRDPEADDTDGHVSVGVQSFMRLKEEREEDPDSFCSSF</sequence>
<dbReference type="CDD" id="cd00086">
    <property type="entry name" value="homeodomain"/>
    <property type="match status" value="1"/>
</dbReference>
<evidence type="ECO:0000256" key="3">
    <source>
        <dbReference type="ARBA" id="ARBA00022737"/>
    </source>
</evidence>
<dbReference type="Pfam" id="PF02376">
    <property type="entry name" value="CUT"/>
    <property type="match status" value="2"/>
</dbReference>
<feature type="domain" description="CUT" evidence="15">
    <location>
        <begin position="403"/>
        <end position="490"/>
    </location>
</feature>
<dbReference type="AlphaFoldDB" id="A0AB32TRJ5"/>
<evidence type="ECO:0000256" key="6">
    <source>
        <dbReference type="ARBA" id="ARBA00023125"/>
    </source>
</evidence>
<keyword evidence="8 12" id="KW-0804">Transcription</keyword>
<keyword evidence="9 10" id="KW-0539">Nucleus</keyword>
<evidence type="ECO:0000256" key="10">
    <source>
        <dbReference type="PROSITE-ProRule" id="PRU00108"/>
    </source>
</evidence>
<dbReference type="SUPFAM" id="SSF47413">
    <property type="entry name" value="lambda repressor-like DNA-binding domains"/>
    <property type="match status" value="2"/>
</dbReference>
<accession>A0AB32TRJ5</accession>
<comment type="subcellular location">
    <subcellularLocation>
        <location evidence="1 10 11">Nucleus</location>
    </subcellularLocation>
</comment>
<evidence type="ECO:0000256" key="4">
    <source>
        <dbReference type="ARBA" id="ARBA00023015"/>
    </source>
</evidence>
<evidence type="ECO:0000259" key="15">
    <source>
        <dbReference type="PROSITE" id="PS51042"/>
    </source>
</evidence>
<dbReference type="GeneID" id="561650"/>
<dbReference type="PROSITE" id="PS00027">
    <property type="entry name" value="HOMEOBOX_1"/>
    <property type="match status" value="1"/>
</dbReference>
<protein>
    <recommendedName>
        <fullName evidence="12">DNA-binding protein SATB</fullName>
    </recommendedName>
    <alternativeName>
        <fullName evidence="12">Special AT-rich sequence-binding protein</fullName>
    </alternativeName>
</protein>
<evidence type="ECO:0000256" key="9">
    <source>
        <dbReference type="ARBA" id="ARBA00023242"/>
    </source>
</evidence>
<dbReference type="RefSeq" id="XP_068077483.1">
    <property type="nucleotide sequence ID" value="XM_068221382.1"/>
</dbReference>
<organism evidence="16 17">
    <name type="scientific">Danio rerio</name>
    <name type="common">Zebrafish</name>
    <name type="synonym">Brachydanio rerio</name>
    <dbReference type="NCBI Taxonomy" id="7955"/>
    <lineage>
        <taxon>Eukaryota</taxon>
        <taxon>Metazoa</taxon>
        <taxon>Chordata</taxon>
        <taxon>Craniata</taxon>
        <taxon>Vertebrata</taxon>
        <taxon>Euteleostomi</taxon>
        <taxon>Actinopterygii</taxon>
        <taxon>Neopterygii</taxon>
        <taxon>Teleostei</taxon>
        <taxon>Ostariophysi</taxon>
        <taxon>Cypriniformes</taxon>
        <taxon>Danionidae</taxon>
        <taxon>Danioninae</taxon>
        <taxon>Danio</taxon>
    </lineage>
</organism>
<dbReference type="SUPFAM" id="SSF46689">
    <property type="entry name" value="Homeodomain-like"/>
    <property type="match status" value="1"/>
</dbReference>
<keyword evidence="5 13" id="KW-0175">Coiled coil</keyword>
<evidence type="ECO:0000256" key="1">
    <source>
        <dbReference type="ARBA" id="ARBA00004123"/>
    </source>
</evidence>
<dbReference type="PANTHER" id="PTHR14043">
    <property type="entry name" value="CCAAT DISPLACEMENT PROTEIN-RELATED"/>
    <property type="match status" value="1"/>
</dbReference>
<dbReference type="InterPro" id="IPR009057">
    <property type="entry name" value="Homeodomain-like_sf"/>
</dbReference>
<dbReference type="PROSITE" id="PS51042">
    <property type="entry name" value="CUT"/>
    <property type="match status" value="2"/>
</dbReference>
<evidence type="ECO:0000256" key="12">
    <source>
        <dbReference type="RuleBase" id="RU361129"/>
    </source>
</evidence>
<evidence type="ECO:0000313" key="17">
    <source>
        <dbReference type="RefSeq" id="XP_068077483.1"/>
    </source>
</evidence>
<dbReference type="CTD" id="561650"/>
<keyword evidence="3" id="KW-0677">Repeat</keyword>
<evidence type="ECO:0000256" key="2">
    <source>
        <dbReference type="ARBA" id="ARBA00008190"/>
    </source>
</evidence>
<dbReference type="InterPro" id="IPR017970">
    <property type="entry name" value="Homeobox_CS"/>
</dbReference>
<evidence type="ECO:0000313" key="16">
    <source>
        <dbReference type="Proteomes" id="UP000000437"/>
    </source>
</evidence>
<dbReference type="ZFIN" id="ZDB-GENE-031204-9">
    <property type="gene designation" value="cux2a"/>
</dbReference>